<feature type="transmembrane region" description="Helical" evidence="3">
    <location>
        <begin position="6"/>
        <end position="24"/>
    </location>
</feature>
<sequence length="100" mass="11184">MSPTPLQTFSVVAGFSALSAWYGYMFGKEAARKELGTKIDELRDENSKLKNAVDSIKAAGTEYPTRKYCSGMLKDNQIPRRSSTDSRSSGAQRIFLRKRL</sequence>
<dbReference type="AlphaFoldDB" id="A0ABD1Z0M7"/>
<proteinExistence type="predicted"/>
<feature type="region of interest" description="Disordered" evidence="2">
    <location>
        <begin position="75"/>
        <end position="100"/>
    </location>
</feature>
<reference evidence="4 5" key="1">
    <citation type="submission" date="2024-09" db="EMBL/GenBank/DDBJ databases">
        <title>Chromosome-scale assembly of Riccia fluitans.</title>
        <authorList>
            <person name="Paukszto L."/>
            <person name="Sawicki J."/>
            <person name="Karawczyk K."/>
            <person name="Piernik-Szablinska J."/>
            <person name="Szczecinska M."/>
            <person name="Mazdziarz M."/>
        </authorList>
    </citation>
    <scope>NUCLEOTIDE SEQUENCE [LARGE SCALE GENOMIC DNA]</scope>
    <source>
        <strain evidence="4">Rf_01</strain>
        <tissue evidence="4">Aerial parts of the thallus</tissue>
    </source>
</reference>
<name>A0ABD1Z0M7_9MARC</name>
<keyword evidence="3" id="KW-1133">Transmembrane helix</keyword>
<evidence type="ECO:0000256" key="2">
    <source>
        <dbReference type="SAM" id="MobiDB-lite"/>
    </source>
</evidence>
<gene>
    <name evidence="4" type="ORF">R1flu_007128</name>
</gene>
<evidence type="ECO:0000256" key="3">
    <source>
        <dbReference type="SAM" id="Phobius"/>
    </source>
</evidence>
<feature type="compositionally biased region" description="Polar residues" evidence="2">
    <location>
        <begin position="79"/>
        <end position="91"/>
    </location>
</feature>
<organism evidence="4 5">
    <name type="scientific">Riccia fluitans</name>
    <dbReference type="NCBI Taxonomy" id="41844"/>
    <lineage>
        <taxon>Eukaryota</taxon>
        <taxon>Viridiplantae</taxon>
        <taxon>Streptophyta</taxon>
        <taxon>Embryophyta</taxon>
        <taxon>Marchantiophyta</taxon>
        <taxon>Marchantiopsida</taxon>
        <taxon>Marchantiidae</taxon>
        <taxon>Marchantiales</taxon>
        <taxon>Ricciaceae</taxon>
        <taxon>Riccia</taxon>
    </lineage>
</organism>
<keyword evidence="5" id="KW-1185">Reference proteome</keyword>
<evidence type="ECO:0000256" key="1">
    <source>
        <dbReference type="SAM" id="Coils"/>
    </source>
</evidence>
<evidence type="ECO:0000313" key="4">
    <source>
        <dbReference type="EMBL" id="KAL2635649.1"/>
    </source>
</evidence>
<dbReference type="EMBL" id="JBHFFA010000003">
    <property type="protein sequence ID" value="KAL2635649.1"/>
    <property type="molecule type" value="Genomic_DNA"/>
</dbReference>
<protein>
    <submittedName>
        <fullName evidence="4">Uncharacterized protein</fullName>
    </submittedName>
</protein>
<keyword evidence="3" id="KW-0812">Transmembrane</keyword>
<keyword evidence="1" id="KW-0175">Coiled coil</keyword>
<accession>A0ABD1Z0M7</accession>
<dbReference type="PANTHER" id="PTHR38384:SF2">
    <property type="entry name" value="MEMBRANE LIPOPROTEIN"/>
    <property type="match status" value="1"/>
</dbReference>
<comment type="caution">
    <text evidence="4">The sequence shown here is derived from an EMBL/GenBank/DDBJ whole genome shotgun (WGS) entry which is preliminary data.</text>
</comment>
<evidence type="ECO:0000313" key="5">
    <source>
        <dbReference type="Proteomes" id="UP001605036"/>
    </source>
</evidence>
<dbReference type="PANTHER" id="PTHR38384">
    <property type="entry name" value="MEMBRANE LIPOPROTEIN-RELATED"/>
    <property type="match status" value="1"/>
</dbReference>
<keyword evidence="3" id="KW-0472">Membrane</keyword>
<feature type="coiled-coil region" evidence="1">
    <location>
        <begin position="32"/>
        <end position="59"/>
    </location>
</feature>
<dbReference type="Proteomes" id="UP001605036">
    <property type="component" value="Unassembled WGS sequence"/>
</dbReference>